<keyword evidence="3" id="KW-1185">Reference proteome</keyword>
<organism evidence="2 3">
    <name type="scientific">Azospirillum oleiclasticum</name>
    <dbReference type="NCBI Taxonomy" id="2735135"/>
    <lineage>
        <taxon>Bacteria</taxon>
        <taxon>Pseudomonadati</taxon>
        <taxon>Pseudomonadota</taxon>
        <taxon>Alphaproteobacteria</taxon>
        <taxon>Rhodospirillales</taxon>
        <taxon>Azospirillaceae</taxon>
        <taxon>Azospirillum</taxon>
    </lineage>
</organism>
<feature type="region of interest" description="Disordered" evidence="1">
    <location>
        <begin position="15"/>
        <end position="50"/>
    </location>
</feature>
<name>A0ABX2TJI7_9PROT</name>
<accession>A0ABX2TJI7</accession>
<sequence length="119" mass="13348">MPRFSLDDARTSQPVDWAMMSATSEDDIRRQIDMDPDTAPDLGDTPACEFSVRHPAPDVRALRIRLGLAQEQFASQFGVNLWTLRDREHHRLEPNGPARTLLTVIVRNPDAVGRALSAE</sequence>
<proteinExistence type="predicted"/>
<reference evidence="2 3" key="1">
    <citation type="submission" date="2020-05" db="EMBL/GenBank/DDBJ databases">
        <title>Azospirillum oleiclasticum sp. nov, a nitrogen-fixing and heavy crude oil-emulsifying bacterium isolated from the crude oil of Yumen Oilfield.</title>
        <authorList>
            <person name="Wu D."/>
            <person name="Cai M."/>
            <person name="Zhang X."/>
        </authorList>
    </citation>
    <scope>NUCLEOTIDE SEQUENCE [LARGE SCALE GENOMIC DNA]</scope>
    <source>
        <strain evidence="2 3">ROY-1-1-2</strain>
    </source>
</reference>
<dbReference type="Proteomes" id="UP000584642">
    <property type="component" value="Unassembled WGS sequence"/>
</dbReference>
<evidence type="ECO:0000313" key="3">
    <source>
        <dbReference type="Proteomes" id="UP000584642"/>
    </source>
</evidence>
<evidence type="ECO:0000313" key="2">
    <source>
        <dbReference type="EMBL" id="NYZ23268.1"/>
    </source>
</evidence>
<gene>
    <name evidence="2" type="ORF">HND93_26480</name>
</gene>
<dbReference type="SUPFAM" id="SSF47413">
    <property type="entry name" value="lambda repressor-like DNA-binding domains"/>
    <property type="match status" value="1"/>
</dbReference>
<dbReference type="InterPro" id="IPR010982">
    <property type="entry name" value="Lambda_DNA-bd_dom_sf"/>
</dbReference>
<dbReference type="Gene3D" id="1.10.260.40">
    <property type="entry name" value="lambda repressor-like DNA-binding domains"/>
    <property type="match status" value="1"/>
</dbReference>
<evidence type="ECO:0000256" key="1">
    <source>
        <dbReference type="SAM" id="MobiDB-lite"/>
    </source>
</evidence>
<protein>
    <submittedName>
        <fullName evidence="2">Transcriptional regulator</fullName>
    </submittedName>
</protein>
<comment type="caution">
    <text evidence="2">The sequence shown here is derived from an EMBL/GenBank/DDBJ whole genome shotgun (WGS) entry which is preliminary data.</text>
</comment>
<dbReference type="RefSeq" id="WP_180285036.1">
    <property type="nucleotide sequence ID" value="NZ_JABFDB010000025.1"/>
</dbReference>
<dbReference type="EMBL" id="JABFDB010000025">
    <property type="protein sequence ID" value="NYZ23268.1"/>
    <property type="molecule type" value="Genomic_DNA"/>
</dbReference>